<evidence type="ECO:0000256" key="1">
    <source>
        <dbReference type="ARBA" id="ARBA00022723"/>
    </source>
</evidence>
<comment type="similarity">
    <text evidence="4">Belongs to the zinc-containing alcohol dehydrogenase family.</text>
</comment>
<dbReference type="Gene3D" id="3.90.180.10">
    <property type="entry name" value="Medium-chain alcohol dehydrogenases, catalytic domain"/>
    <property type="match status" value="1"/>
</dbReference>
<dbReference type="SUPFAM" id="SSF50129">
    <property type="entry name" value="GroES-like"/>
    <property type="match status" value="1"/>
</dbReference>
<keyword evidence="3" id="KW-0560">Oxidoreductase</keyword>
<name>A0A5A5TBN2_9CHLR</name>
<dbReference type="Pfam" id="PF08240">
    <property type="entry name" value="ADH_N"/>
    <property type="match status" value="1"/>
</dbReference>
<dbReference type="InterPro" id="IPR011032">
    <property type="entry name" value="GroES-like_sf"/>
</dbReference>
<evidence type="ECO:0000259" key="5">
    <source>
        <dbReference type="SMART" id="SM00829"/>
    </source>
</evidence>
<accession>A0A5A5TBN2</accession>
<dbReference type="EMBL" id="BIXY01000032">
    <property type="protein sequence ID" value="GCF08891.1"/>
    <property type="molecule type" value="Genomic_DNA"/>
</dbReference>
<gene>
    <name evidence="6" type="ORF">KDI_24550</name>
</gene>
<protein>
    <submittedName>
        <fullName evidence="6">Dehydrogenase</fullName>
    </submittedName>
</protein>
<dbReference type="GO" id="GO:0008270">
    <property type="term" value="F:zinc ion binding"/>
    <property type="evidence" value="ECO:0007669"/>
    <property type="project" value="InterPro"/>
</dbReference>
<dbReference type="PANTHER" id="PTHR43401:SF2">
    <property type="entry name" value="L-THREONINE 3-DEHYDROGENASE"/>
    <property type="match status" value="1"/>
</dbReference>
<keyword evidence="2 4" id="KW-0862">Zinc</keyword>
<proteinExistence type="inferred from homology"/>
<keyword evidence="7" id="KW-1185">Reference proteome</keyword>
<reference evidence="6 7" key="1">
    <citation type="submission" date="2019-01" db="EMBL/GenBank/DDBJ databases">
        <title>Draft genome sequence of Dictyobacter sp. Uno17.</title>
        <authorList>
            <person name="Wang C.M."/>
            <person name="Zheng Y."/>
            <person name="Sakai Y."/>
            <person name="Abe K."/>
            <person name="Yokota A."/>
            <person name="Yabe S."/>
        </authorList>
    </citation>
    <scope>NUCLEOTIDE SEQUENCE [LARGE SCALE GENOMIC DNA]</scope>
    <source>
        <strain evidence="6 7">Uno17</strain>
    </source>
</reference>
<comment type="caution">
    <text evidence="6">The sequence shown here is derived from an EMBL/GenBank/DDBJ whole genome shotgun (WGS) entry which is preliminary data.</text>
</comment>
<evidence type="ECO:0000313" key="6">
    <source>
        <dbReference type="EMBL" id="GCF08891.1"/>
    </source>
</evidence>
<dbReference type="Gene3D" id="3.40.50.720">
    <property type="entry name" value="NAD(P)-binding Rossmann-like Domain"/>
    <property type="match status" value="1"/>
</dbReference>
<evidence type="ECO:0000256" key="4">
    <source>
        <dbReference type="RuleBase" id="RU361277"/>
    </source>
</evidence>
<dbReference type="InterPro" id="IPR013154">
    <property type="entry name" value="ADH-like_N"/>
</dbReference>
<feature type="domain" description="Enoyl reductase (ER)" evidence="5">
    <location>
        <begin position="4"/>
        <end position="342"/>
    </location>
</feature>
<dbReference type="Proteomes" id="UP000322530">
    <property type="component" value="Unassembled WGS sequence"/>
</dbReference>
<dbReference type="SUPFAM" id="SSF51735">
    <property type="entry name" value="NAD(P)-binding Rossmann-fold domains"/>
    <property type="match status" value="1"/>
</dbReference>
<dbReference type="InterPro" id="IPR013149">
    <property type="entry name" value="ADH-like_C"/>
</dbReference>
<evidence type="ECO:0000313" key="7">
    <source>
        <dbReference type="Proteomes" id="UP000322530"/>
    </source>
</evidence>
<keyword evidence="1 4" id="KW-0479">Metal-binding</keyword>
<organism evidence="6 7">
    <name type="scientific">Dictyobacter arantiisoli</name>
    <dbReference type="NCBI Taxonomy" id="2014874"/>
    <lineage>
        <taxon>Bacteria</taxon>
        <taxon>Bacillati</taxon>
        <taxon>Chloroflexota</taxon>
        <taxon>Ktedonobacteria</taxon>
        <taxon>Ktedonobacterales</taxon>
        <taxon>Dictyobacteraceae</taxon>
        <taxon>Dictyobacter</taxon>
    </lineage>
</organism>
<evidence type="ECO:0000256" key="3">
    <source>
        <dbReference type="ARBA" id="ARBA00023002"/>
    </source>
</evidence>
<dbReference type="PROSITE" id="PS00059">
    <property type="entry name" value="ADH_ZINC"/>
    <property type="match status" value="1"/>
</dbReference>
<dbReference type="InterPro" id="IPR020843">
    <property type="entry name" value="ER"/>
</dbReference>
<dbReference type="InterPro" id="IPR002328">
    <property type="entry name" value="ADH_Zn_CS"/>
</dbReference>
<dbReference type="InterPro" id="IPR050129">
    <property type="entry name" value="Zn_alcohol_dh"/>
</dbReference>
<dbReference type="SMART" id="SM00829">
    <property type="entry name" value="PKS_ER"/>
    <property type="match status" value="1"/>
</dbReference>
<dbReference type="RefSeq" id="WP_172632075.1">
    <property type="nucleotide sequence ID" value="NZ_BIXY01000032.1"/>
</dbReference>
<evidence type="ECO:0000256" key="2">
    <source>
        <dbReference type="ARBA" id="ARBA00022833"/>
    </source>
</evidence>
<dbReference type="InterPro" id="IPR036291">
    <property type="entry name" value="NAD(P)-bd_dom_sf"/>
</dbReference>
<comment type="cofactor">
    <cofactor evidence="4">
        <name>Zn(2+)</name>
        <dbReference type="ChEBI" id="CHEBI:29105"/>
    </cofactor>
</comment>
<dbReference type="AlphaFoldDB" id="A0A5A5TBN2"/>
<dbReference type="PANTHER" id="PTHR43401">
    <property type="entry name" value="L-THREONINE 3-DEHYDROGENASE"/>
    <property type="match status" value="1"/>
</dbReference>
<sequence>MKSVIITKPNWAEVTELERPTIRPDEVLVRARVVGLCESDVALYQGKRAAEYVRYPVTPGHEWSGEVVVVGDLVQQITPGARVVVESLVSCGVCRNCRAGRTNLCEVGYDEIGFTRPGGLAEYVAVPARQVHILPENASFEEAALLELTAVVAHAFQHTAPQPGDIIVIVGDGPISLIAVQMARLYSPKVMIVLGFREERLELARQFGANHAINMSREDSQTIINELTSRHGADLVFEGTGHVQAVEEACFSVKRGGTVLLSSLEASGAPLSVSNDIFILKQLALQAVFGANSAAWSEAVQLFSNGSLQLAPLISHRFSLDDFQDALDTITLRKNRATKVVIVHK</sequence>
<dbReference type="Pfam" id="PF00107">
    <property type="entry name" value="ADH_zinc_N"/>
    <property type="match status" value="1"/>
</dbReference>
<dbReference type="GO" id="GO:0016491">
    <property type="term" value="F:oxidoreductase activity"/>
    <property type="evidence" value="ECO:0007669"/>
    <property type="project" value="UniProtKB-KW"/>
</dbReference>